<dbReference type="RefSeq" id="WP_283430632.1">
    <property type="nucleotide sequence ID" value="NZ_FXUG01000001.1"/>
</dbReference>
<dbReference type="InterPro" id="IPR007466">
    <property type="entry name" value="Peptidyl-Arg-deiminase_porph"/>
</dbReference>
<dbReference type="Proteomes" id="UP001158067">
    <property type="component" value="Unassembled WGS sequence"/>
</dbReference>
<dbReference type="Gene3D" id="3.75.10.10">
    <property type="entry name" value="L-arginine/glycine Amidinotransferase, Chain A"/>
    <property type="match status" value="1"/>
</dbReference>
<keyword evidence="1" id="KW-0378">Hydrolase</keyword>
<reference evidence="2 3" key="1">
    <citation type="submission" date="2017-05" db="EMBL/GenBank/DDBJ databases">
        <authorList>
            <person name="Varghese N."/>
            <person name="Submissions S."/>
        </authorList>
    </citation>
    <scope>NUCLEOTIDE SEQUENCE [LARGE SCALE GENOMIC DNA]</scope>
    <source>
        <strain evidence="2 3">DSM 25457</strain>
    </source>
</reference>
<name>A0ABY1PT53_9BACT</name>
<proteinExistence type="predicted"/>
<dbReference type="PANTHER" id="PTHR31377">
    <property type="entry name" value="AGMATINE DEIMINASE-RELATED"/>
    <property type="match status" value="1"/>
</dbReference>
<dbReference type="Pfam" id="PF04371">
    <property type="entry name" value="PAD_porph"/>
    <property type="match status" value="1"/>
</dbReference>
<evidence type="ECO:0000313" key="2">
    <source>
        <dbReference type="EMBL" id="SMP40029.1"/>
    </source>
</evidence>
<dbReference type="EMBL" id="FXUG01000001">
    <property type="protein sequence ID" value="SMP40029.1"/>
    <property type="molecule type" value="Genomic_DNA"/>
</dbReference>
<accession>A0ABY1PT53</accession>
<sequence>MKSAGDATRRSETNRRFPANWEPCEAVWLAWPHNRDTWPGHFDGIPEAFAAFAKVVAQSTPVRLLAHGPLAKQAKSLLGSCDNIELIDIATNDCWIRDFGPTFVLENDSVLAVDWNFNAWGGKYYPHDLDRQAGRKIAQAGGLRCLKAEMTLEGGALETDGQGRLLVHAACILDQDRNPSLSKQQCAERLHQYLGVHEIAWIDGGLLPGDDTDGHIDQLARFVDTENVVVAVASDASVPFASELEANFDQIKLWGRETTPGVTVHRLPGPPPRYINDQNVPQSYCNFLRLGPNRILMPTFAAPTSDDRAMGILQDLCPGVSIEGVDCEKIAWGLGALHCASCHQVAAPTR</sequence>
<comment type="caution">
    <text evidence="2">The sequence shown here is derived from an EMBL/GenBank/DDBJ whole genome shotgun (WGS) entry which is preliminary data.</text>
</comment>
<dbReference type="PANTHER" id="PTHR31377:SF0">
    <property type="entry name" value="AGMATINE DEIMINASE-RELATED"/>
    <property type="match status" value="1"/>
</dbReference>
<organism evidence="2 3">
    <name type="scientific">Neorhodopirellula lusitana</name>
    <dbReference type="NCBI Taxonomy" id="445327"/>
    <lineage>
        <taxon>Bacteria</taxon>
        <taxon>Pseudomonadati</taxon>
        <taxon>Planctomycetota</taxon>
        <taxon>Planctomycetia</taxon>
        <taxon>Pirellulales</taxon>
        <taxon>Pirellulaceae</taxon>
        <taxon>Neorhodopirellula</taxon>
    </lineage>
</organism>
<evidence type="ECO:0000313" key="3">
    <source>
        <dbReference type="Proteomes" id="UP001158067"/>
    </source>
</evidence>
<evidence type="ECO:0000256" key="1">
    <source>
        <dbReference type="ARBA" id="ARBA00022801"/>
    </source>
</evidence>
<keyword evidence="3" id="KW-1185">Reference proteome</keyword>
<protein>
    <submittedName>
        <fullName evidence="2">Agmatine deiminase</fullName>
    </submittedName>
</protein>
<dbReference type="SUPFAM" id="SSF55909">
    <property type="entry name" value="Pentein"/>
    <property type="match status" value="1"/>
</dbReference>
<gene>
    <name evidence="2" type="ORF">SAMN06265222_101394</name>
</gene>